<dbReference type="Proteomes" id="UP000499080">
    <property type="component" value="Unassembled WGS sequence"/>
</dbReference>
<organism evidence="1 2">
    <name type="scientific">Araneus ventricosus</name>
    <name type="common">Orbweaver spider</name>
    <name type="synonym">Epeira ventricosa</name>
    <dbReference type="NCBI Taxonomy" id="182803"/>
    <lineage>
        <taxon>Eukaryota</taxon>
        <taxon>Metazoa</taxon>
        <taxon>Ecdysozoa</taxon>
        <taxon>Arthropoda</taxon>
        <taxon>Chelicerata</taxon>
        <taxon>Arachnida</taxon>
        <taxon>Araneae</taxon>
        <taxon>Araneomorphae</taxon>
        <taxon>Entelegynae</taxon>
        <taxon>Araneoidea</taxon>
        <taxon>Araneidae</taxon>
        <taxon>Araneus</taxon>
    </lineage>
</organism>
<gene>
    <name evidence="1" type="ORF">AVEN_266071_1</name>
</gene>
<dbReference type="AlphaFoldDB" id="A0A4Y2PEB5"/>
<dbReference type="EMBL" id="BGPR01011117">
    <property type="protein sequence ID" value="GBN49694.1"/>
    <property type="molecule type" value="Genomic_DNA"/>
</dbReference>
<evidence type="ECO:0000313" key="1">
    <source>
        <dbReference type="EMBL" id="GBN49694.1"/>
    </source>
</evidence>
<accession>A0A4Y2PEB5</accession>
<sequence length="107" mass="12030">MKDFFALRYLLSSLEATASCNSSAQKTTIRFNAAIGLIAEMEYLAFAHSFSRQCATSLTNSVRIPFFSQEIVYNSKQCIKAPFLRDAHLNFMQLSHSGSPTRPPIFK</sequence>
<protein>
    <submittedName>
        <fullName evidence="1">Uncharacterized protein</fullName>
    </submittedName>
</protein>
<name>A0A4Y2PEB5_ARAVE</name>
<comment type="caution">
    <text evidence="1">The sequence shown here is derived from an EMBL/GenBank/DDBJ whole genome shotgun (WGS) entry which is preliminary data.</text>
</comment>
<reference evidence="1 2" key="1">
    <citation type="journal article" date="2019" name="Sci. Rep.">
        <title>Orb-weaving spider Araneus ventricosus genome elucidates the spidroin gene catalogue.</title>
        <authorList>
            <person name="Kono N."/>
            <person name="Nakamura H."/>
            <person name="Ohtoshi R."/>
            <person name="Moran D.A.P."/>
            <person name="Shinohara A."/>
            <person name="Yoshida Y."/>
            <person name="Fujiwara M."/>
            <person name="Mori M."/>
            <person name="Tomita M."/>
            <person name="Arakawa K."/>
        </authorList>
    </citation>
    <scope>NUCLEOTIDE SEQUENCE [LARGE SCALE GENOMIC DNA]</scope>
</reference>
<proteinExistence type="predicted"/>
<evidence type="ECO:0000313" key="2">
    <source>
        <dbReference type="Proteomes" id="UP000499080"/>
    </source>
</evidence>
<keyword evidence="2" id="KW-1185">Reference proteome</keyword>